<comment type="caution">
    <text evidence="2">The sequence shown here is derived from an EMBL/GenBank/DDBJ whole genome shotgun (WGS) entry which is preliminary data.</text>
</comment>
<dbReference type="EMBL" id="LUEZ02000021">
    <property type="protein sequence ID" value="RDB26987.1"/>
    <property type="molecule type" value="Genomic_DNA"/>
</dbReference>
<dbReference type="InterPro" id="IPR016181">
    <property type="entry name" value="Acyl_CoA_acyltransferase"/>
</dbReference>
<dbReference type="InterPro" id="IPR052523">
    <property type="entry name" value="Trichothecene_AcTrans"/>
</dbReference>
<dbReference type="Pfam" id="PF13508">
    <property type="entry name" value="Acetyltransf_7"/>
    <property type="match status" value="1"/>
</dbReference>
<dbReference type="Gene3D" id="3.40.630.30">
    <property type="match status" value="1"/>
</dbReference>
<dbReference type="PANTHER" id="PTHR42791:SF1">
    <property type="entry name" value="N-ACETYLTRANSFERASE DOMAIN-CONTAINING PROTEIN"/>
    <property type="match status" value="1"/>
</dbReference>
<proteinExistence type="predicted"/>
<evidence type="ECO:0000313" key="2">
    <source>
        <dbReference type="EMBL" id="RDB26987.1"/>
    </source>
</evidence>
<dbReference type="SUPFAM" id="SSF55729">
    <property type="entry name" value="Acyl-CoA N-acyltransferases (Nat)"/>
    <property type="match status" value="1"/>
</dbReference>
<dbReference type="PROSITE" id="PS51186">
    <property type="entry name" value="GNAT"/>
    <property type="match status" value="1"/>
</dbReference>
<dbReference type="CDD" id="cd04301">
    <property type="entry name" value="NAT_SF"/>
    <property type="match status" value="1"/>
</dbReference>
<evidence type="ECO:0000313" key="3">
    <source>
        <dbReference type="Proteomes" id="UP000076154"/>
    </source>
</evidence>
<sequence>MSEEKKPATSSPKPGFSVTPLRYRNVFNAARTFAKTGAPDPVVRYIRNNRNPTRPEQMSERLRIAAYLVLCIRTKIMLTVDKGIANVVGAPPQEITRRRDVITKIVQWITQVLRCHRDLTIKPEERERRKELEDKMSEAVKRTFGDRVDTMWYVESLCTDPEHQGRGYGGALLDSVTTLADWASQTTWLQSSNINNTAFYNMHGFVTVETVVLGDQNPTWNEAPVVVSIMVREPKSPSSGDAKVG</sequence>
<feature type="domain" description="N-acetyltransferase" evidence="1">
    <location>
        <begin position="93"/>
        <end position="226"/>
    </location>
</feature>
<dbReference type="InParanoid" id="A0A369K2L8"/>
<dbReference type="STRING" id="39966.A0A369K2L8"/>
<name>A0A369K2L8_HYPMA</name>
<dbReference type="Proteomes" id="UP000076154">
    <property type="component" value="Unassembled WGS sequence"/>
</dbReference>
<organism evidence="2 3">
    <name type="scientific">Hypsizygus marmoreus</name>
    <name type="common">White beech mushroom</name>
    <name type="synonym">Agaricus marmoreus</name>
    <dbReference type="NCBI Taxonomy" id="39966"/>
    <lineage>
        <taxon>Eukaryota</taxon>
        <taxon>Fungi</taxon>
        <taxon>Dikarya</taxon>
        <taxon>Basidiomycota</taxon>
        <taxon>Agaricomycotina</taxon>
        <taxon>Agaricomycetes</taxon>
        <taxon>Agaricomycetidae</taxon>
        <taxon>Agaricales</taxon>
        <taxon>Tricholomatineae</taxon>
        <taxon>Lyophyllaceae</taxon>
        <taxon>Hypsizygus</taxon>
    </lineage>
</organism>
<gene>
    <name evidence="2" type="ORF">Hypma_005108</name>
</gene>
<dbReference type="OrthoDB" id="2744543at2759"/>
<dbReference type="GO" id="GO:0016747">
    <property type="term" value="F:acyltransferase activity, transferring groups other than amino-acyl groups"/>
    <property type="evidence" value="ECO:0007669"/>
    <property type="project" value="InterPro"/>
</dbReference>
<dbReference type="PANTHER" id="PTHR42791">
    <property type="entry name" value="GNAT FAMILY ACETYLTRANSFERASE"/>
    <property type="match status" value="1"/>
</dbReference>
<reference evidence="2" key="1">
    <citation type="submission" date="2018-04" db="EMBL/GenBank/DDBJ databases">
        <title>Whole genome sequencing of Hypsizygus marmoreus.</title>
        <authorList>
            <person name="Choi I.-G."/>
            <person name="Min B."/>
            <person name="Kim J.-G."/>
            <person name="Kim S."/>
            <person name="Oh Y.-L."/>
            <person name="Kong W.-S."/>
            <person name="Park H."/>
            <person name="Jeong J."/>
            <person name="Song E.-S."/>
        </authorList>
    </citation>
    <scope>NUCLEOTIDE SEQUENCE [LARGE SCALE GENOMIC DNA]</scope>
    <source>
        <strain evidence="2">51987-8</strain>
    </source>
</reference>
<protein>
    <recommendedName>
        <fullName evidence="1">N-acetyltransferase domain-containing protein</fullName>
    </recommendedName>
</protein>
<dbReference type="AlphaFoldDB" id="A0A369K2L8"/>
<accession>A0A369K2L8</accession>
<dbReference type="InterPro" id="IPR000182">
    <property type="entry name" value="GNAT_dom"/>
</dbReference>
<keyword evidence="3" id="KW-1185">Reference proteome</keyword>
<evidence type="ECO:0000259" key="1">
    <source>
        <dbReference type="PROSITE" id="PS51186"/>
    </source>
</evidence>